<dbReference type="GO" id="GO:0042026">
    <property type="term" value="P:protein refolding"/>
    <property type="evidence" value="ECO:0007669"/>
    <property type="project" value="UniProtKB-UniRule"/>
</dbReference>
<dbReference type="SUPFAM" id="SSF48592">
    <property type="entry name" value="GroEL equatorial domain-like"/>
    <property type="match status" value="2"/>
</dbReference>
<feature type="coiled-coil region" evidence="9">
    <location>
        <begin position="337"/>
        <end position="364"/>
    </location>
</feature>
<dbReference type="Proteomes" id="UP000007030">
    <property type="component" value="Chromosome"/>
</dbReference>
<evidence type="ECO:0000256" key="1">
    <source>
        <dbReference type="ARBA" id="ARBA00006607"/>
    </source>
</evidence>
<gene>
    <name evidence="6" type="primary">groEL</name>
    <name evidence="6" type="synonym">groL</name>
    <name evidence="10" type="ordered locus">Marky_0717</name>
</gene>
<dbReference type="HAMAP" id="MF_00600">
    <property type="entry name" value="CH60"/>
    <property type="match status" value="1"/>
</dbReference>
<dbReference type="EC" id="5.6.1.7" evidence="6"/>
<keyword evidence="11" id="KW-1185">Reference proteome</keyword>
<keyword evidence="6" id="KW-0963">Cytoplasm</keyword>
<dbReference type="RefSeq" id="WP_013703519.1">
    <property type="nucleotide sequence ID" value="NC_015387.1"/>
</dbReference>
<dbReference type="CDD" id="cd03344">
    <property type="entry name" value="GroEL"/>
    <property type="match status" value="1"/>
</dbReference>
<proteinExistence type="inferred from homology"/>
<dbReference type="PRINTS" id="PR00298">
    <property type="entry name" value="CHAPERONIN60"/>
</dbReference>
<feature type="binding site" evidence="6">
    <location>
        <begin position="86"/>
        <end position="90"/>
    </location>
    <ligand>
        <name>ATP</name>
        <dbReference type="ChEBI" id="CHEBI:30616"/>
    </ligand>
</feature>
<dbReference type="NCBIfam" id="NF009489">
    <property type="entry name" value="PRK12851.1"/>
    <property type="match status" value="1"/>
</dbReference>
<comment type="subunit">
    <text evidence="6 8">Forms a cylinder of 14 subunits composed of two heptameric rings stacked back-to-back. Interacts with the co-chaperonin GroES.</text>
</comment>
<dbReference type="KEGG" id="mhd:Marky_0717"/>
<evidence type="ECO:0000313" key="11">
    <source>
        <dbReference type="Proteomes" id="UP000007030"/>
    </source>
</evidence>
<evidence type="ECO:0000256" key="7">
    <source>
        <dbReference type="RuleBase" id="RU000418"/>
    </source>
</evidence>
<dbReference type="NCBIfam" id="NF009487">
    <property type="entry name" value="PRK12849.1"/>
    <property type="match status" value="1"/>
</dbReference>
<dbReference type="Gene3D" id="3.50.7.10">
    <property type="entry name" value="GroEL"/>
    <property type="match status" value="1"/>
</dbReference>
<feature type="binding site" evidence="6">
    <location>
        <begin position="480"/>
        <end position="482"/>
    </location>
    <ligand>
        <name>ATP</name>
        <dbReference type="ChEBI" id="CHEBI:30616"/>
    </ligand>
</feature>
<dbReference type="HOGENOM" id="CLU_016503_3_0_0"/>
<evidence type="ECO:0000256" key="5">
    <source>
        <dbReference type="ARBA" id="ARBA00023235"/>
    </source>
</evidence>
<evidence type="ECO:0000256" key="6">
    <source>
        <dbReference type="HAMAP-Rule" id="MF_00600"/>
    </source>
</evidence>
<dbReference type="Gene3D" id="3.30.260.10">
    <property type="entry name" value="TCP-1-like chaperonin intermediate domain"/>
    <property type="match status" value="1"/>
</dbReference>
<dbReference type="SUPFAM" id="SSF52029">
    <property type="entry name" value="GroEL apical domain-like"/>
    <property type="match status" value="1"/>
</dbReference>
<evidence type="ECO:0000256" key="2">
    <source>
        <dbReference type="ARBA" id="ARBA00022741"/>
    </source>
</evidence>
<comment type="similarity">
    <text evidence="1 6 7">Belongs to the chaperonin (HSP60) family.</text>
</comment>
<dbReference type="NCBIfam" id="NF000592">
    <property type="entry name" value="PRK00013.1"/>
    <property type="match status" value="1"/>
</dbReference>
<feature type="binding site" evidence="6">
    <location>
        <position position="496"/>
    </location>
    <ligand>
        <name>ATP</name>
        <dbReference type="ChEBI" id="CHEBI:30616"/>
    </ligand>
</feature>
<feature type="binding site" evidence="6">
    <location>
        <position position="50"/>
    </location>
    <ligand>
        <name>ATP</name>
        <dbReference type="ChEBI" id="CHEBI:30616"/>
    </ligand>
</feature>
<dbReference type="NCBIfam" id="NF009488">
    <property type="entry name" value="PRK12850.1"/>
    <property type="match status" value="1"/>
</dbReference>
<protein>
    <recommendedName>
        <fullName evidence="6">Chaperonin GroEL</fullName>
        <ecNumber evidence="6">5.6.1.7</ecNumber>
    </recommendedName>
    <alternativeName>
        <fullName evidence="6">60 kDa chaperonin</fullName>
    </alternativeName>
    <alternativeName>
        <fullName evidence="6">Chaperonin-60</fullName>
        <shortName evidence="6">Cpn60</shortName>
    </alternativeName>
</protein>
<dbReference type="InterPro" id="IPR027410">
    <property type="entry name" value="TCP-1-like_intermed_sf"/>
</dbReference>
<dbReference type="FunFam" id="3.50.7.10:FF:000001">
    <property type="entry name" value="60 kDa chaperonin"/>
    <property type="match status" value="1"/>
</dbReference>
<sequence>MAKILVFDEDARRALERGVNAVANAVKVTLGPRGRNVVLEKKFGSPTITKDGVTVAKEVELEDHLENIGAQLLKEVASKTNDVAGDGTTTATVLAQAIVREGLKNVAAGANPLSLKRGIEKAVEAAVEKIRELAIPVEDRKAIEEVATISANDPDVGKLIADAMEKVGKEGIITVEESKGLETELEFVEGYQFDKGYISPYFINNPDAMEASLEEPYILIHEKKISNIRDLLPILEQVAQTSKPLFIIAEDVEGEALATLVVNKLRGTLNVAAVKAPGFGDRRKEMLKDIAAVTGGTVISEELGFKLENVTLSMLGRAERVRVTKDETTIVGGKGKKEDIDARINAIKKELETTDSEYAKEKLQERLAKLAGGVAVIRVGAATETELKEKKHRFEDALSATRAAVEEGIVPGGGVTLLRAIPVVDEVIQKLEGDEATGAKIVRRALEEPARQIAENAGYEGSVIVSQVLAETKTTAYGFNAATGEFMDLMEAGIVDPAKVTRSALQNAASIGSMVLTTEAVVAEKPEKKEAAPAGSTPDMDF</sequence>
<dbReference type="GO" id="GO:0005524">
    <property type="term" value="F:ATP binding"/>
    <property type="evidence" value="ECO:0007669"/>
    <property type="project" value="UniProtKB-UniRule"/>
</dbReference>
<dbReference type="InterPro" id="IPR027409">
    <property type="entry name" value="GroEL-like_apical_dom_sf"/>
</dbReference>
<keyword evidence="4 6" id="KW-0143">Chaperone</keyword>
<keyword evidence="3 6" id="KW-0067">ATP-binding</keyword>
<dbReference type="AlphaFoldDB" id="F2NL64"/>
<evidence type="ECO:0000313" key="10">
    <source>
        <dbReference type="EMBL" id="AEB11467.1"/>
    </source>
</evidence>
<keyword evidence="9" id="KW-0175">Coiled coil</keyword>
<keyword evidence="2 6" id="KW-0547">Nucleotide-binding</keyword>
<dbReference type="OrthoDB" id="9766614at2"/>
<dbReference type="STRING" id="869210.Marky_0717"/>
<dbReference type="InterPro" id="IPR027413">
    <property type="entry name" value="GROEL-like_equatorial_sf"/>
</dbReference>
<feature type="binding site" evidence="6">
    <location>
        <begin position="29"/>
        <end position="32"/>
    </location>
    <ligand>
        <name>ATP</name>
        <dbReference type="ChEBI" id="CHEBI:30616"/>
    </ligand>
</feature>
<dbReference type="GO" id="GO:0051082">
    <property type="term" value="F:unfolded protein binding"/>
    <property type="evidence" value="ECO:0007669"/>
    <property type="project" value="UniProtKB-UniRule"/>
</dbReference>
<dbReference type="InterPro" id="IPR001844">
    <property type="entry name" value="Cpn60/GroEL"/>
</dbReference>
<evidence type="ECO:0000256" key="8">
    <source>
        <dbReference type="RuleBase" id="RU000419"/>
    </source>
</evidence>
<evidence type="ECO:0000256" key="9">
    <source>
        <dbReference type="SAM" id="Coils"/>
    </source>
</evidence>
<dbReference type="InterPro" id="IPR002423">
    <property type="entry name" value="Cpn60/GroEL/TCP-1"/>
</dbReference>
<keyword evidence="5 6" id="KW-0413">Isomerase</keyword>
<comment type="subcellular location">
    <subcellularLocation>
        <location evidence="6">Cytoplasm</location>
    </subcellularLocation>
</comment>
<evidence type="ECO:0000256" key="3">
    <source>
        <dbReference type="ARBA" id="ARBA00022840"/>
    </source>
</evidence>
<dbReference type="Pfam" id="PF00118">
    <property type="entry name" value="Cpn60_TCP1"/>
    <property type="match status" value="1"/>
</dbReference>
<dbReference type="EMBL" id="CP002630">
    <property type="protein sequence ID" value="AEB11467.1"/>
    <property type="molecule type" value="Genomic_DNA"/>
</dbReference>
<reference evidence="10 11" key="1">
    <citation type="journal article" date="2012" name="Stand. Genomic Sci.">
        <title>Complete genome sequence of the aerobic, heterotroph Marinithermus hydrothermalis type strain (T1(T)) from a deep-sea hydrothermal vent chimney.</title>
        <authorList>
            <person name="Copeland A."/>
            <person name="Gu W."/>
            <person name="Yasawong M."/>
            <person name="Lapidus A."/>
            <person name="Lucas S."/>
            <person name="Deshpande S."/>
            <person name="Pagani I."/>
            <person name="Tapia R."/>
            <person name="Cheng J.F."/>
            <person name="Goodwin L.A."/>
            <person name="Pitluck S."/>
            <person name="Liolios K."/>
            <person name="Ivanova N."/>
            <person name="Mavromatis K."/>
            <person name="Mikhailova N."/>
            <person name="Pati A."/>
            <person name="Chen A."/>
            <person name="Palaniappan K."/>
            <person name="Land M."/>
            <person name="Pan C."/>
            <person name="Brambilla E.M."/>
            <person name="Rohde M."/>
            <person name="Tindall B.J."/>
            <person name="Sikorski J."/>
            <person name="Goker M."/>
            <person name="Detter J.C."/>
            <person name="Bristow J."/>
            <person name="Eisen J.A."/>
            <person name="Markowitz V."/>
            <person name="Hugenholtz P."/>
            <person name="Kyrpides N.C."/>
            <person name="Klenk H.P."/>
            <person name="Woyke T."/>
        </authorList>
    </citation>
    <scope>NUCLEOTIDE SEQUENCE [LARGE SCALE GENOMIC DNA]</scope>
    <source>
        <strain evidence="11">DSM 14884 / JCM 11576 / T1</strain>
    </source>
</reference>
<dbReference type="GO" id="GO:0005737">
    <property type="term" value="C:cytoplasm"/>
    <property type="evidence" value="ECO:0007669"/>
    <property type="project" value="UniProtKB-SubCell"/>
</dbReference>
<comment type="function">
    <text evidence="6 8">Together with its co-chaperonin GroES, plays an essential role in assisting protein folding. The GroEL-GroES system forms a nano-cage that allows encapsulation of the non-native substrate proteins and provides a physical environment optimized to promote and accelerate protein folding.</text>
</comment>
<feature type="binding site" evidence="6">
    <location>
        <position position="413"/>
    </location>
    <ligand>
        <name>ATP</name>
        <dbReference type="ChEBI" id="CHEBI:30616"/>
    </ligand>
</feature>
<evidence type="ECO:0000256" key="4">
    <source>
        <dbReference type="ARBA" id="ARBA00023186"/>
    </source>
</evidence>
<dbReference type="PROSITE" id="PS00296">
    <property type="entry name" value="CHAPERONINS_CPN60"/>
    <property type="match status" value="1"/>
</dbReference>
<dbReference type="GO" id="GO:0016853">
    <property type="term" value="F:isomerase activity"/>
    <property type="evidence" value="ECO:0007669"/>
    <property type="project" value="UniProtKB-KW"/>
</dbReference>
<dbReference type="PANTHER" id="PTHR45633">
    <property type="entry name" value="60 KDA HEAT SHOCK PROTEIN, MITOCHONDRIAL"/>
    <property type="match status" value="1"/>
</dbReference>
<accession>F2NL64</accession>
<dbReference type="eggNOG" id="COG0459">
    <property type="taxonomic scope" value="Bacteria"/>
</dbReference>
<dbReference type="InterPro" id="IPR018370">
    <property type="entry name" value="Chaperonin_Cpn60_CS"/>
</dbReference>
<name>F2NL64_MARHT</name>
<organism evidence="10 11">
    <name type="scientific">Marinithermus hydrothermalis (strain DSM 14884 / JCM 11576 / T1)</name>
    <dbReference type="NCBI Taxonomy" id="869210"/>
    <lineage>
        <taxon>Bacteria</taxon>
        <taxon>Thermotogati</taxon>
        <taxon>Deinococcota</taxon>
        <taxon>Deinococci</taxon>
        <taxon>Thermales</taxon>
        <taxon>Thermaceae</taxon>
        <taxon>Marinithermus</taxon>
    </lineage>
</organism>
<dbReference type="GO" id="GO:0140662">
    <property type="term" value="F:ATP-dependent protein folding chaperone"/>
    <property type="evidence" value="ECO:0007669"/>
    <property type="project" value="InterPro"/>
</dbReference>
<dbReference type="Gene3D" id="1.10.560.10">
    <property type="entry name" value="GroEL-like equatorial domain"/>
    <property type="match status" value="1"/>
</dbReference>
<dbReference type="NCBIfam" id="TIGR02348">
    <property type="entry name" value="GroEL"/>
    <property type="match status" value="1"/>
</dbReference>